<dbReference type="RefSeq" id="WP_255845813.1">
    <property type="nucleotide sequence ID" value="NZ_CP094358.1"/>
</dbReference>
<proteinExistence type="predicted"/>
<name>A0A9E7CU14_9FLAO</name>
<sequence length="308" mass="36067">MKNLLFIFFVLAVLSCNTKSEENRTPLPEQLLRIPYTSTIDKAEREYFLYLPKNYNKESEKKWPVLMFLHGDGERGNGKDELDYVMIHGPLYEAWVQKRDLPFIMIVPQMHMFGRDTIGLDYITNRKRELIPVRLEGDSVPPRPEIFKMKQQMTPVAAVDFDSIPYTESRDGWNKSEKDLLEMLNYVKENYSTDTNRYYLSGLSYGGFGTWYMASKHPDIFAAINPIVGWGHPDLMKPVAEAKIPVWAFAGGRDQVVQTRFFYESINKLEELGHPDVRFTVHEDMGHDTWRRIYAGQDIYDWFLEHSK</sequence>
<dbReference type="SUPFAM" id="SSF53474">
    <property type="entry name" value="alpha/beta-Hydrolases"/>
    <property type="match status" value="1"/>
</dbReference>
<dbReference type="InterPro" id="IPR050955">
    <property type="entry name" value="Plant_Biomass_Hydrol_Est"/>
</dbReference>
<dbReference type="AlphaFoldDB" id="A0A9E7CU14"/>
<protein>
    <submittedName>
        <fullName evidence="3">Prolyl oligopeptidase family serine peptidase</fullName>
    </submittedName>
</protein>
<reference evidence="3" key="1">
    <citation type="submission" date="2022-03" db="EMBL/GenBank/DDBJ databases">
        <title>Description of Abyssus ytuae gen. nov., sp. nov., a novel member of the family Flavobacteriaceae isolated from the sediment of Mariana Trench.</title>
        <authorList>
            <person name="Zhang J."/>
            <person name="Xu X."/>
        </authorList>
    </citation>
    <scope>NUCLEOTIDE SEQUENCE</scope>
    <source>
        <strain evidence="3">MT3330</strain>
    </source>
</reference>
<evidence type="ECO:0000256" key="1">
    <source>
        <dbReference type="ARBA" id="ARBA00022729"/>
    </source>
</evidence>
<evidence type="ECO:0000313" key="4">
    <source>
        <dbReference type="Proteomes" id="UP000831290"/>
    </source>
</evidence>
<keyword evidence="4" id="KW-1185">Reference proteome</keyword>
<dbReference type="Proteomes" id="UP000831290">
    <property type="component" value="Chromosome"/>
</dbReference>
<dbReference type="InterPro" id="IPR001375">
    <property type="entry name" value="Peptidase_S9_cat"/>
</dbReference>
<keyword evidence="1" id="KW-0732">Signal</keyword>
<feature type="domain" description="Peptidase S9 prolyl oligopeptidase catalytic" evidence="2">
    <location>
        <begin position="178"/>
        <end position="227"/>
    </location>
</feature>
<dbReference type="GO" id="GO:0008236">
    <property type="term" value="F:serine-type peptidase activity"/>
    <property type="evidence" value="ECO:0007669"/>
    <property type="project" value="InterPro"/>
</dbReference>
<organism evidence="3 4">
    <name type="scientific">Abyssalbus ytuae</name>
    <dbReference type="NCBI Taxonomy" id="2926907"/>
    <lineage>
        <taxon>Bacteria</taxon>
        <taxon>Pseudomonadati</taxon>
        <taxon>Bacteroidota</taxon>
        <taxon>Flavobacteriia</taxon>
        <taxon>Flavobacteriales</taxon>
        <taxon>Flavobacteriaceae</taxon>
        <taxon>Abyssalbus</taxon>
    </lineage>
</organism>
<dbReference type="PANTHER" id="PTHR43037">
    <property type="entry name" value="UNNAMED PRODUCT-RELATED"/>
    <property type="match status" value="1"/>
</dbReference>
<dbReference type="GO" id="GO:0006508">
    <property type="term" value="P:proteolysis"/>
    <property type="evidence" value="ECO:0007669"/>
    <property type="project" value="InterPro"/>
</dbReference>
<dbReference type="Pfam" id="PF00326">
    <property type="entry name" value="Peptidase_S9"/>
    <property type="match status" value="1"/>
</dbReference>
<dbReference type="InterPro" id="IPR029058">
    <property type="entry name" value="AB_hydrolase_fold"/>
</dbReference>
<accession>A0A9E7CU14</accession>
<dbReference type="PROSITE" id="PS51257">
    <property type="entry name" value="PROKAR_LIPOPROTEIN"/>
    <property type="match status" value="1"/>
</dbReference>
<evidence type="ECO:0000313" key="3">
    <source>
        <dbReference type="EMBL" id="UOB19196.1"/>
    </source>
</evidence>
<dbReference type="KEGG" id="fbm:MQE35_07825"/>
<dbReference type="PANTHER" id="PTHR43037:SF1">
    <property type="entry name" value="BLL1128 PROTEIN"/>
    <property type="match status" value="1"/>
</dbReference>
<dbReference type="EMBL" id="CP094358">
    <property type="protein sequence ID" value="UOB19196.1"/>
    <property type="molecule type" value="Genomic_DNA"/>
</dbReference>
<dbReference type="Gene3D" id="3.40.50.1820">
    <property type="entry name" value="alpha/beta hydrolase"/>
    <property type="match status" value="1"/>
</dbReference>
<evidence type="ECO:0000259" key="2">
    <source>
        <dbReference type="Pfam" id="PF00326"/>
    </source>
</evidence>
<gene>
    <name evidence="3" type="ORF">MQE35_07825</name>
</gene>